<dbReference type="GO" id="GO:0016787">
    <property type="term" value="F:hydrolase activity"/>
    <property type="evidence" value="ECO:0007669"/>
    <property type="project" value="UniProtKB-KW"/>
</dbReference>
<gene>
    <name evidence="5" type="ORF">BCV69DRAFT_24354</name>
</gene>
<dbReference type="InterPro" id="IPR019826">
    <property type="entry name" value="Carboxylesterase_B_AS"/>
</dbReference>
<evidence type="ECO:0000259" key="4">
    <source>
        <dbReference type="Pfam" id="PF00135"/>
    </source>
</evidence>
<evidence type="ECO:0000256" key="3">
    <source>
        <dbReference type="SAM" id="SignalP"/>
    </source>
</evidence>
<accession>A0A316UIT4</accession>
<evidence type="ECO:0000313" key="6">
    <source>
        <dbReference type="Proteomes" id="UP000245942"/>
    </source>
</evidence>
<dbReference type="InterPro" id="IPR029058">
    <property type="entry name" value="AB_hydrolase_fold"/>
</dbReference>
<feature type="chain" id="PRO_5016242633" evidence="3">
    <location>
        <begin position="19"/>
        <end position="710"/>
    </location>
</feature>
<sequence length="710" mass="77379">MTAFSLFGLALLPILANAAPLFASLGTPASRVLPSSVSLLFNNNLNYTQDADHSSFLLLHSPQTNISEGQAACSWFSESLLTAEQARGNASDLTDLLRYHTYRGDVGAGQHIMLADATVAYNAETGKLVFLKLYEDNQVSAPCLCTQSDRQTLASQSNATADNTVSVIDPATGNAYNGYRNLKSFRFLGIPYSNGPGRWEYAQVEGSRGEVFEATSFASPCTQTAVERSSEDCLYLNIWTPYLPAPEAEKHLSKKPLRPVFFYLHGGAFVSGEGSDPMGEGANVVSRGDVVMVFPNYRLSNLGFLNIPGTNITGNYGIADQMTALEWVRQNIEVFGGDPNHIVIHGDSAGAASVQAMLHSPVARGKFVGAIISSNPGGHYGNEYSRYLTPEAAYNKVGIVNIQQAGCVKDDLAETVACLKALPAKDLVAKTFATLSNDSQAHYIIQDGHYITSEHLQVTDPSQVAQVPIMIGTTADDGAPFLNFNDSGTTRKQAIDAVLANQSNPSAAFEAAVSADKALFPLPTATNNASLNAFNLTATIFTDITFRCVGQATAYSAAKHRTFPRVYSYQFLRTYQQYFRLPHEVCDSRLGSFRCHGGDLLYYFGTLDQFGSPYRDGKDLLFGRLVMDHWTSFVRHLDPNPSKEYLAARGKAYKTTADALAKTGRWEPVDVAGKRSLRLLDWPSRQSDFDRVKQCEVEGLPISTYWENSG</sequence>
<feature type="domain" description="Carboxylesterase type B" evidence="4">
    <location>
        <begin position="186"/>
        <end position="651"/>
    </location>
</feature>
<dbReference type="GeneID" id="37011809"/>
<dbReference type="PROSITE" id="PS00941">
    <property type="entry name" value="CARBOXYLESTERASE_B_2"/>
    <property type="match status" value="1"/>
</dbReference>
<comment type="similarity">
    <text evidence="1">Belongs to the type-B carboxylesterase/lipase family.</text>
</comment>
<dbReference type="InterPro" id="IPR019819">
    <property type="entry name" value="Carboxylesterase_B_CS"/>
</dbReference>
<dbReference type="Proteomes" id="UP000245942">
    <property type="component" value="Unassembled WGS sequence"/>
</dbReference>
<dbReference type="PROSITE" id="PS00122">
    <property type="entry name" value="CARBOXYLESTERASE_B_1"/>
    <property type="match status" value="1"/>
</dbReference>
<dbReference type="RefSeq" id="XP_025351411.1">
    <property type="nucleotide sequence ID" value="XM_025490075.1"/>
</dbReference>
<protein>
    <submittedName>
        <fullName evidence="5">Alpha/beta-hydrolase</fullName>
    </submittedName>
</protein>
<keyword evidence="3" id="KW-0732">Signal</keyword>
<dbReference type="InterPro" id="IPR002018">
    <property type="entry name" value="CarbesteraseB"/>
</dbReference>
<keyword evidence="6" id="KW-1185">Reference proteome</keyword>
<dbReference type="STRING" id="1684307.A0A316UIT4"/>
<dbReference type="SUPFAM" id="SSF53474">
    <property type="entry name" value="alpha/beta-Hydrolases"/>
    <property type="match status" value="1"/>
</dbReference>
<dbReference type="OrthoDB" id="408631at2759"/>
<name>A0A316UIT4_9BASI</name>
<proteinExistence type="inferred from homology"/>
<evidence type="ECO:0000256" key="2">
    <source>
        <dbReference type="ARBA" id="ARBA00022801"/>
    </source>
</evidence>
<keyword evidence="2 5" id="KW-0378">Hydrolase</keyword>
<reference evidence="5 6" key="1">
    <citation type="journal article" date="2018" name="Mol. Biol. Evol.">
        <title>Broad Genomic Sampling Reveals a Smut Pathogenic Ancestry of the Fungal Clade Ustilaginomycotina.</title>
        <authorList>
            <person name="Kijpornyongpan T."/>
            <person name="Mondo S.J."/>
            <person name="Barry K."/>
            <person name="Sandor L."/>
            <person name="Lee J."/>
            <person name="Lipzen A."/>
            <person name="Pangilinan J."/>
            <person name="LaButti K."/>
            <person name="Hainaut M."/>
            <person name="Henrissat B."/>
            <person name="Grigoriev I.V."/>
            <person name="Spatafora J.W."/>
            <person name="Aime M.C."/>
        </authorList>
    </citation>
    <scope>NUCLEOTIDE SEQUENCE [LARGE SCALE GENOMIC DNA]</scope>
    <source>
        <strain evidence="5 6">MCA 4718</strain>
    </source>
</reference>
<dbReference type="Gene3D" id="3.40.50.1820">
    <property type="entry name" value="alpha/beta hydrolase"/>
    <property type="match status" value="1"/>
</dbReference>
<dbReference type="PANTHER" id="PTHR43142">
    <property type="entry name" value="CARBOXYLIC ESTER HYDROLASE"/>
    <property type="match status" value="1"/>
</dbReference>
<evidence type="ECO:0000256" key="1">
    <source>
        <dbReference type="ARBA" id="ARBA00005964"/>
    </source>
</evidence>
<dbReference type="EMBL" id="KZ819321">
    <property type="protein sequence ID" value="PWN24251.1"/>
    <property type="molecule type" value="Genomic_DNA"/>
</dbReference>
<organism evidence="5 6">
    <name type="scientific">Pseudomicrostroma glucosiphilum</name>
    <dbReference type="NCBI Taxonomy" id="1684307"/>
    <lineage>
        <taxon>Eukaryota</taxon>
        <taxon>Fungi</taxon>
        <taxon>Dikarya</taxon>
        <taxon>Basidiomycota</taxon>
        <taxon>Ustilaginomycotina</taxon>
        <taxon>Exobasidiomycetes</taxon>
        <taxon>Microstromatales</taxon>
        <taxon>Microstromatales incertae sedis</taxon>
        <taxon>Pseudomicrostroma</taxon>
    </lineage>
</organism>
<dbReference type="AlphaFoldDB" id="A0A316UIT4"/>
<dbReference type="PANTHER" id="PTHR43142:SF3">
    <property type="entry name" value="PUTATIVE (AFU_ORTHOLOGUE AFUA_3G09070)-RELATED"/>
    <property type="match status" value="1"/>
</dbReference>
<evidence type="ECO:0000313" key="5">
    <source>
        <dbReference type="EMBL" id="PWN24251.1"/>
    </source>
</evidence>
<feature type="signal peptide" evidence="3">
    <location>
        <begin position="1"/>
        <end position="18"/>
    </location>
</feature>
<dbReference type="Pfam" id="PF00135">
    <property type="entry name" value="COesterase"/>
    <property type="match status" value="1"/>
</dbReference>